<sequence>MRVLCQPFQKREQSVRLRHELVGHDRHSILRIMSSPSFWCNRFGRMKIDYRVDRRSTADPEVPYPNSSNTFPGQEDVEYLLLEEDSTTYMAPYTALADVQGRLETDRDDQDCDQAHAGGAYRYEEGALTIVSVDRQQCFAEAAVPYECCRAAVGDKTEHCHDCGPHSGAVRENSKNHTVFGIVLNGDASRCTEVTKSCAPERGYGNHGHSK</sequence>
<reference evidence="1 2" key="1">
    <citation type="submission" date="2019-07" db="EMBL/GenBank/DDBJ databases">
        <title>Genome sequencing of lignin-degrading bacterial isolates.</title>
        <authorList>
            <person name="Gladden J."/>
        </authorList>
    </citation>
    <scope>NUCLEOTIDE SEQUENCE [LARGE SCALE GENOMIC DNA]</scope>
    <source>
        <strain evidence="1 2">J45</strain>
    </source>
</reference>
<proteinExistence type="predicted"/>
<name>A0A562ET89_RHORH</name>
<organism evidence="1 2">
    <name type="scientific">Rhodococcus rhodochrous J45</name>
    <dbReference type="NCBI Taxonomy" id="935266"/>
    <lineage>
        <taxon>Bacteria</taxon>
        <taxon>Bacillati</taxon>
        <taxon>Actinomycetota</taxon>
        <taxon>Actinomycetes</taxon>
        <taxon>Mycobacteriales</taxon>
        <taxon>Nocardiaceae</taxon>
        <taxon>Rhodococcus</taxon>
    </lineage>
</organism>
<accession>A0A562ET89</accession>
<comment type="caution">
    <text evidence="1">The sequence shown here is derived from an EMBL/GenBank/DDBJ whole genome shotgun (WGS) entry which is preliminary data.</text>
</comment>
<protein>
    <submittedName>
        <fullName evidence="1">Uncharacterized protein</fullName>
    </submittedName>
</protein>
<gene>
    <name evidence="1" type="ORF">L618_000100007160</name>
</gene>
<evidence type="ECO:0000313" key="1">
    <source>
        <dbReference type="EMBL" id="TWH25260.1"/>
    </source>
</evidence>
<evidence type="ECO:0000313" key="2">
    <source>
        <dbReference type="Proteomes" id="UP000317573"/>
    </source>
</evidence>
<dbReference type="Proteomes" id="UP000317573">
    <property type="component" value="Unassembled WGS sequence"/>
</dbReference>
<dbReference type="AlphaFoldDB" id="A0A562ET89"/>
<dbReference type="EMBL" id="VLJT01000001">
    <property type="protein sequence ID" value="TWH25260.1"/>
    <property type="molecule type" value="Genomic_DNA"/>
</dbReference>